<keyword evidence="1" id="KW-0812">Transmembrane</keyword>
<proteinExistence type="predicted"/>
<evidence type="ECO:0000313" key="5">
    <source>
        <dbReference type="Proteomes" id="UP000279173"/>
    </source>
</evidence>
<feature type="transmembrane region" description="Helical" evidence="1">
    <location>
        <begin position="61"/>
        <end position="82"/>
    </location>
</feature>
<dbReference type="AlphaFoldDB" id="A0A0P9RVW3"/>
<sequence>MIRVIKACMMSVAILIAAVFLARYLVGSGLVKAVLDSSVGNKIYVGLRGVLNVSGSEDAETLVVCVVLGLSIFFLAVSVWLLSKLVYKYTSK</sequence>
<dbReference type="EMBL" id="LJQM01000003">
    <property type="protein sequence ID" value="KPX50353.1"/>
    <property type="molecule type" value="Genomic_DNA"/>
</dbReference>
<accession>A0A0P9RVW3</accession>
<gene>
    <name evidence="2" type="ORF">ALO68_200173</name>
    <name evidence="3" type="ORF">ALP10_200185</name>
</gene>
<organism evidence="2 4">
    <name type="scientific">Pseudomonas syringae pv. helianthi</name>
    <dbReference type="NCBI Taxonomy" id="251654"/>
    <lineage>
        <taxon>Bacteria</taxon>
        <taxon>Pseudomonadati</taxon>
        <taxon>Pseudomonadota</taxon>
        <taxon>Gammaproteobacteria</taxon>
        <taxon>Pseudomonadales</taxon>
        <taxon>Pseudomonadaceae</taxon>
        <taxon>Pseudomonas</taxon>
    </lineage>
</organism>
<evidence type="ECO:0000256" key="1">
    <source>
        <dbReference type="SAM" id="Phobius"/>
    </source>
</evidence>
<reference evidence="2 4" key="1">
    <citation type="submission" date="2015-09" db="EMBL/GenBank/DDBJ databases">
        <title>Genome announcement of multiple Pseudomonas syringae strains.</title>
        <authorList>
            <person name="Thakur S."/>
            <person name="Wang P.W."/>
            <person name="Gong Y."/>
            <person name="Weir B.S."/>
            <person name="Guttman D.S."/>
        </authorList>
    </citation>
    <scope>NUCLEOTIDE SEQUENCE [LARGE SCALE GENOMIC DNA]</scope>
    <source>
        <strain evidence="2 4">ICMP4531</strain>
    </source>
</reference>
<reference evidence="3 5" key="2">
    <citation type="submission" date="2018-08" db="EMBL/GenBank/DDBJ databases">
        <title>Recombination of ecologically and evolutionarily significant loci maintains genetic cohesion in the Pseudomonas syringae species complex.</title>
        <authorList>
            <person name="Dillon M."/>
            <person name="Thakur S."/>
            <person name="Almeida R.N.D."/>
            <person name="Weir B.S."/>
            <person name="Guttman D.S."/>
        </authorList>
    </citation>
    <scope>NUCLEOTIDE SEQUENCE [LARGE SCALE GENOMIC DNA]</scope>
    <source>
        <strain evidence="3 5">ICMP 3263</strain>
    </source>
</reference>
<keyword evidence="1" id="KW-1133">Transmembrane helix</keyword>
<dbReference type="Proteomes" id="UP000050557">
    <property type="component" value="Unassembled WGS sequence"/>
</dbReference>
<name>A0A0P9RVW3_9PSED</name>
<dbReference type="Proteomes" id="UP000279173">
    <property type="component" value="Unassembled WGS sequence"/>
</dbReference>
<comment type="caution">
    <text evidence="2">The sequence shown here is derived from an EMBL/GenBank/DDBJ whole genome shotgun (WGS) entry which is preliminary data.</text>
</comment>
<dbReference type="PATRIC" id="fig|251654.3.peg.3278"/>
<protein>
    <submittedName>
        <fullName evidence="2">3-ketoacyl-ACP reductase</fullName>
    </submittedName>
</protein>
<evidence type="ECO:0000313" key="4">
    <source>
        <dbReference type="Proteomes" id="UP000050557"/>
    </source>
</evidence>
<evidence type="ECO:0000313" key="2">
    <source>
        <dbReference type="EMBL" id="KPX50353.1"/>
    </source>
</evidence>
<evidence type="ECO:0000313" key="3">
    <source>
        <dbReference type="EMBL" id="RMV51097.1"/>
    </source>
</evidence>
<keyword evidence="1" id="KW-0472">Membrane</keyword>
<dbReference type="EMBL" id="RBUT01000051">
    <property type="protein sequence ID" value="RMV51097.1"/>
    <property type="molecule type" value="Genomic_DNA"/>
</dbReference>